<dbReference type="InterPro" id="IPR020846">
    <property type="entry name" value="MFS_dom"/>
</dbReference>
<feature type="transmembrane region" description="Helical" evidence="5">
    <location>
        <begin position="369"/>
        <end position="385"/>
    </location>
</feature>
<feature type="transmembrane region" description="Helical" evidence="5">
    <location>
        <begin position="142"/>
        <end position="160"/>
    </location>
</feature>
<dbReference type="Gene3D" id="1.20.1250.20">
    <property type="entry name" value="MFS general substrate transporter like domains"/>
    <property type="match status" value="2"/>
</dbReference>
<dbReference type="eggNOG" id="COG2271">
    <property type="taxonomic scope" value="Bacteria"/>
</dbReference>
<dbReference type="InterPro" id="IPR052952">
    <property type="entry name" value="MFS-Transporter"/>
</dbReference>
<sequence length="388" mass="39448">MITRPERYRWVVLAAGALGQGANASYFLGLPVLIPQLREHFALSLPEAGLLVGAVNLGTMLTLVLWGASADRFGERPVMAIGLVAAALCLAGAAATDDVLVAALALLGAGAFGASANAASGRAVMIWFPADQRGIAMGVRQCATPAGAAFSALVLPLAAHTGGVPLAFLVLAAISLVAAIAVLIWVREPEGAVRAPKDSGAGEVLRSPRLWRLSVASACLVIPQFTTAALLVELFHEHRGVSLTVASTLLAVAQLLGAGGRLVNGAWSDRVRSRLGPLRTVSLLIAVSLGLVALLDWGHVAVPVLAVVAVAATALSLSWNGLAFTAAGEMAPEGRSGTALGFQNTANYLSAAIAPGIAGWLAAEVSWPIAFAVGGAAAVLSLVLLRKL</sequence>
<organism evidence="7 8">
    <name type="scientific">Allokutzneria albata</name>
    <name type="common">Kibdelosporangium albatum</name>
    <dbReference type="NCBI Taxonomy" id="211114"/>
    <lineage>
        <taxon>Bacteria</taxon>
        <taxon>Bacillati</taxon>
        <taxon>Actinomycetota</taxon>
        <taxon>Actinomycetes</taxon>
        <taxon>Pseudonocardiales</taxon>
        <taxon>Pseudonocardiaceae</taxon>
        <taxon>Allokutzneria</taxon>
    </lineage>
</organism>
<dbReference type="GO" id="GO:0005886">
    <property type="term" value="C:plasma membrane"/>
    <property type="evidence" value="ECO:0007669"/>
    <property type="project" value="UniProtKB-SubCell"/>
</dbReference>
<feature type="transmembrane region" description="Helical" evidence="5">
    <location>
        <begin position="301"/>
        <end position="324"/>
    </location>
</feature>
<keyword evidence="2 5" id="KW-0812">Transmembrane</keyword>
<feature type="transmembrane region" description="Helical" evidence="5">
    <location>
        <begin position="215"/>
        <end position="235"/>
    </location>
</feature>
<evidence type="ECO:0000256" key="4">
    <source>
        <dbReference type="ARBA" id="ARBA00023136"/>
    </source>
</evidence>
<feature type="domain" description="Major facilitator superfamily (MFS) profile" evidence="6">
    <location>
        <begin position="9"/>
        <end position="388"/>
    </location>
</feature>
<evidence type="ECO:0000313" key="8">
    <source>
        <dbReference type="Proteomes" id="UP000183376"/>
    </source>
</evidence>
<dbReference type="RefSeq" id="WP_030427140.1">
    <property type="nucleotide sequence ID" value="NZ_JOEF01000002.1"/>
</dbReference>
<feature type="transmembrane region" description="Helical" evidence="5">
    <location>
        <begin position="241"/>
        <end position="263"/>
    </location>
</feature>
<feature type="transmembrane region" description="Helical" evidence="5">
    <location>
        <begin position="345"/>
        <end position="363"/>
    </location>
</feature>
<dbReference type="EMBL" id="LT629701">
    <property type="protein sequence ID" value="SDN19155.1"/>
    <property type="molecule type" value="Genomic_DNA"/>
</dbReference>
<feature type="transmembrane region" description="Helical" evidence="5">
    <location>
        <begin position="275"/>
        <end position="295"/>
    </location>
</feature>
<evidence type="ECO:0000256" key="2">
    <source>
        <dbReference type="ARBA" id="ARBA00022692"/>
    </source>
</evidence>
<dbReference type="SUPFAM" id="SSF103473">
    <property type="entry name" value="MFS general substrate transporter"/>
    <property type="match status" value="1"/>
</dbReference>
<dbReference type="InterPro" id="IPR036259">
    <property type="entry name" value="MFS_trans_sf"/>
</dbReference>
<keyword evidence="8" id="KW-1185">Reference proteome</keyword>
<dbReference type="PANTHER" id="PTHR23527:SF1">
    <property type="entry name" value="BLL3282 PROTEIN"/>
    <property type="match status" value="1"/>
</dbReference>
<feature type="transmembrane region" description="Helical" evidence="5">
    <location>
        <begin position="166"/>
        <end position="186"/>
    </location>
</feature>
<dbReference type="Proteomes" id="UP000183376">
    <property type="component" value="Chromosome I"/>
</dbReference>
<evidence type="ECO:0000256" key="1">
    <source>
        <dbReference type="ARBA" id="ARBA00004651"/>
    </source>
</evidence>
<dbReference type="PANTHER" id="PTHR23527">
    <property type="entry name" value="BLL3282 PROTEIN"/>
    <property type="match status" value="1"/>
</dbReference>
<dbReference type="AlphaFoldDB" id="A0A1G9ZD78"/>
<reference evidence="7 8" key="1">
    <citation type="submission" date="2016-10" db="EMBL/GenBank/DDBJ databases">
        <authorList>
            <person name="de Groot N.N."/>
        </authorList>
    </citation>
    <scope>NUCLEOTIDE SEQUENCE [LARGE SCALE GENOMIC DNA]</scope>
    <source>
        <strain evidence="7 8">DSM 44149</strain>
    </source>
</reference>
<comment type="subcellular location">
    <subcellularLocation>
        <location evidence="1">Cell membrane</location>
        <topology evidence="1">Multi-pass membrane protein</topology>
    </subcellularLocation>
</comment>
<evidence type="ECO:0000313" key="7">
    <source>
        <dbReference type="EMBL" id="SDN19155.1"/>
    </source>
</evidence>
<feature type="transmembrane region" description="Helical" evidence="5">
    <location>
        <begin position="101"/>
        <end position="130"/>
    </location>
</feature>
<dbReference type="STRING" id="211114.SAMN04489726_5424"/>
<evidence type="ECO:0000256" key="3">
    <source>
        <dbReference type="ARBA" id="ARBA00022989"/>
    </source>
</evidence>
<keyword evidence="3 5" id="KW-1133">Transmembrane helix</keyword>
<proteinExistence type="predicted"/>
<dbReference type="Pfam" id="PF07690">
    <property type="entry name" value="MFS_1"/>
    <property type="match status" value="1"/>
</dbReference>
<feature type="transmembrane region" description="Helical" evidence="5">
    <location>
        <begin position="48"/>
        <end position="66"/>
    </location>
</feature>
<feature type="transmembrane region" description="Helical" evidence="5">
    <location>
        <begin position="78"/>
        <end position="95"/>
    </location>
</feature>
<protein>
    <submittedName>
        <fullName evidence="7">Sugar phosphate permease</fullName>
    </submittedName>
</protein>
<dbReference type="GO" id="GO:0022857">
    <property type="term" value="F:transmembrane transporter activity"/>
    <property type="evidence" value="ECO:0007669"/>
    <property type="project" value="InterPro"/>
</dbReference>
<dbReference type="PROSITE" id="PS50850">
    <property type="entry name" value="MFS"/>
    <property type="match status" value="1"/>
</dbReference>
<evidence type="ECO:0000256" key="5">
    <source>
        <dbReference type="SAM" id="Phobius"/>
    </source>
</evidence>
<name>A0A1G9ZD78_ALLAB</name>
<dbReference type="InterPro" id="IPR011701">
    <property type="entry name" value="MFS"/>
</dbReference>
<gene>
    <name evidence="7" type="ORF">SAMN04489726_5424</name>
</gene>
<accession>A0A1G9ZD78</accession>
<keyword evidence="4 5" id="KW-0472">Membrane</keyword>
<evidence type="ECO:0000259" key="6">
    <source>
        <dbReference type="PROSITE" id="PS50850"/>
    </source>
</evidence>